<keyword evidence="1" id="KW-0812">Transmembrane</keyword>
<reference evidence="3" key="1">
    <citation type="submission" date="2020-05" db="EMBL/GenBank/DDBJ databases">
        <title>Mycena genomes resolve the evolution of fungal bioluminescence.</title>
        <authorList>
            <person name="Tsai I.J."/>
        </authorList>
    </citation>
    <scope>NUCLEOTIDE SEQUENCE</scope>
    <source>
        <strain evidence="3">160909Yilan</strain>
    </source>
</reference>
<gene>
    <name evidence="3" type="ORF">MSAN_00847300</name>
</gene>
<accession>A0A8H6YYX5</accession>
<feature type="transmembrane region" description="Helical" evidence="1">
    <location>
        <begin position="163"/>
        <end position="183"/>
    </location>
</feature>
<evidence type="ECO:0000259" key="2">
    <source>
        <dbReference type="Pfam" id="PF20151"/>
    </source>
</evidence>
<dbReference type="Proteomes" id="UP000623467">
    <property type="component" value="Unassembled WGS sequence"/>
</dbReference>
<keyword evidence="1" id="KW-1133">Transmembrane helix</keyword>
<dbReference type="OrthoDB" id="2645170at2759"/>
<organism evidence="3 4">
    <name type="scientific">Mycena sanguinolenta</name>
    <dbReference type="NCBI Taxonomy" id="230812"/>
    <lineage>
        <taxon>Eukaryota</taxon>
        <taxon>Fungi</taxon>
        <taxon>Dikarya</taxon>
        <taxon>Basidiomycota</taxon>
        <taxon>Agaricomycotina</taxon>
        <taxon>Agaricomycetes</taxon>
        <taxon>Agaricomycetidae</taxon>
        <taxon>Agaricales</taxon>
        <taxon>Marasmiineae</taxon>
        <taxon>Mycenaceae</taxon>
        <taxon>Mycena</taxon>
    </lineage>
</organism>
<feature type="transmembrane region" description="Helical" evidence="1">
    <location>
        <begin position="139"/>
        <end position="157"/>
    </location>
</feature>
<name>A0A8H6YYX5_9AGAR</name>
<feature type="transmembrane region" description="Helical" evidence="1">
    <location>
        <begin position="25"/>
        <end position="45"/>
    </location>
</feature>
<feature type="transmembrane region" description="Helical" evidence="1">
    <location>
        <begin position="57"/>
        <end position="76"/>
    </location>
</feature>
<proteinExistence type="predicted"/>
<keyword evidence="1" id="KW-0472">Membrane</keyword>
<evidence type="ECO:0000256" key="1">
    <source>
        <dbReference type="SAM" id="Phobius"/>
    </source>
</evidence>
<keyword evidence="4" id="KW-1185">Reference proteome</keyword>
<feature type="domain" description="DUF6533" evidence="2">
    <location>
        <begin position="22"/>
        <end position="66"/>
    </location>
</feature>
<comment type="caution">
    <text evidence="3">The sequence shown here is derived from an EMBL/GenBank/DDBJ whole genome shotgun (WGS) entry which is preliminary data.</text>
</comment>
<protein>
    <recommendedName>
        <fullName evidence="2">DUF6533 domain-containing protein</fullName>
    </recommendedName>
</protein>
<feature type="transmembrane region" description="Helical" evidence="1">
    <location>
        <begin position="96"/>
        <end position="127"/>
    </location>
</feature>
<feature type="transmembrane region" description="Helical" evidence="1">
    <location>
        <begin position="195"/>
        <end position="217"/>
    </location>
</feature>
<dbReference type="Pfam" id="PF20151">
    <property type="entry name" value="DUF6533"/>
    <property type="match status" value="1"/>
</dbReference>
<evidence type="ECO:0000313" key="4">
    <source>
        <dbReference type="Proteomes" id="UP000623467"/>
    </source>
</evidence>
<evidence type="ECO:0000313" key="3">
    <source>
        <dbReference type="EMBL" id="KAF7367829.1"/>
    </source>
</evidence>
<sequence length="324" mass="35645">MEAPSPSGSDALAAMYLQTVKYFDVVAAAILIFDYCLTFSLEVSLMWPSRWSLPKVLYVLSRYSPFFDIVLVLYYASPAVSLAHCAQLNTGTAGEFLANIISVSGFLTCFAVGNVFGIAVAEAIFVLRTYALSGRQPKILLIFGTIYSVNISIPVRPSSQDQTLIVGSQTCLVATIVMIGIFLRNMIYSPPPLGIPVCNLTGGPFILVGLSFILVLLNETALMSYTLRIMVKTYRYNHSPLVETLFRDGITYYVFLCLGSAANIVILVSAPSELRDVLNTPLRVLHSVLSTRTLLHVREAERRMEMSWTAVTRGNRASTVHFAD</sequence>
<feature type="transmembrane region" description="Helical" evidence="1">
    <location>
        <begin position="250"/>
        <end position="270"/>
    </location>
</feature>
<dbReference type="InterPro" id="IPR045340">
    <property type="entry name" value="DUF6533"/>
</dbReference>
<dbReference type="AlphaFoldDB" id="A0A8H6YYX5"/>
<dbReference type="EMBL" id="JACAZH010000005">
    <property type="protein sequence ID" value="KAF7367829.1"/>
    <property type="molecule type" value="Genomic_DNA"/>
</dbReference>